<feature type="coiled-coil region" evidence="1">
    <location>
        <begin position="620"/>
        <end position="664"/>
    </location>
</feature>
<dbReference type="Proteomes" id="UP001155500">
    <property type="component" value="Unassembled WGS sequence"/>
</dbReference>
<dbReference type="InterPro" id="IPR027417">
    <property type="entry name" value="P-loop_NTPase"/>
</dbReference>
<keyword evidence="1" id="KW-0175">Coiled coil</keyword>
<keyword evidence="4" id="KW-1185">Reference proteome</keyword>
<proteinExistence type="predicted"/>
<reference evidence="3" key="1">
    <citation type="submission" date="2016-03" db="EMBL/GenBank/DDBJ databases">
        <title>Co-evolution between Pasteurellaceae and their hosts.</title>
        <authorList>
            <person name="Hansen M.J."/>
            <person name="Bojesen A.M."/>
            <person name="Planet P."/>
        </authorList>
    </citation>
    <scope>NUCLEOTIDE SEQUENCE</scope>
    <source>
        <strain evidence="3">146/S8/89</strain>
    </source>
</reference>
<evidence type="ECO:0000313" key="3">
    <source>
        <dbReference type="EMBL" id="MDG6895163.1"/>
    </source>
</evidence>
<dbReference type="Gene3D" id="3.40.50.300">
    <property type="entry name" value="P-loop containing nucleotide triphosphate hydrolases"/>
    <property type="match status" value="2"/>
</dbReference>
<dbReference type="SUPFAM" id="SSF89550">
    <property type="entry name" value="PHP domain-like"/>
    <property type="match status" value="1"/>
</dbReference>
<dbReference type="GO" id="GO:0035312">
    <property type="term" value="F:5'-3' DNA exonuclease activity"/>
    <property type="evidence" value="ECO:0007669"/>
    <property type="project" value="TreeGrafter"/>
</dbReference>
<dbReference type="EMBL" id="LWID01000001">
    <property type="protein sequence ID" value="MDG6895163.1"/>
    <property type="molecule type" value="Genomic_DNA"/>
</dbReference>
<dbReference type="PANTHER" id="PTHR42924:SF3">
    <property type="entry name" value="POLYMERASE_HISTIDINOL PHOSPHATASE N-TERMINAL DOMAIN-CONTAINING PROTEIN"/>
    <property type="match status" value="1"/>
</dbReference>
<dbReference type="GO" id="GO:0004534">
    <property type="term" value="F:5'-3' RNA exonuclease activity"/>
    <property type="evidence" value="ECO:0007669"/>
    <property type="project" value="TreeGrafter"/>
</dbReference>
<dbReference type="InterPro" id="IPR016195">
    <property type="entry name" value="Pol/histidinol_Pase-like"/>
</dbReference>
<dbReference type="InterPro" id="IPR054787">
    <property type="entry name" value="TrlF_ATPase"/>
</dbReference>
<evidence type="ECO:0000313" key="4">
    <source>
        <dbReference type="Proteomes" id="UP001155500"/>
    </source>
</evidence>
<sequence>MIQNKDHIGSRWWKFDFHTHTPASLDYRGDKNTTPREYLQGYLNEGINCIVITDHNSGVWIDKLKDELNSLKSQDNKWEDMFIFPGVELSCNGGVHLLAIFDPSKNSSDIDKILGAVGYQGKHGDSDKVTTESILNIIHIIQEHGGITCAAHVDQPKGLLVSINDHNTLQPIFATLDAIEVIDPKHELIQKYEDSLKDFASVLGSDSHQSSDIGRGYTWIKMSNPSIEGLKLALLDPELAVRRSDDSPNYPQRLDHLKIKKITIEKLRLRQKNPLMINFNPGYNALIGGRGSGKSTVLECLRLGLARENELLSGEIDSALKSSFENFRKEKTTRDSPGMILNDTKITIELSKGYAALEDKFQYCWEKGENNTFSVLVKQWRNDEWQEIQLTEKQARNNFPVKIFSQKQIISLADHPQCLIKYIDDMLGEDKKNWENNFKIKCEALLESRKKVVRLEKQVSEKPIIELQYNEALHKTSVFKTRDFGNVGNVLKEYKEYEKALKQKQTVSKLFDDLSEYIQKLQSHSGESTEIKQFNAAEFSIAAEFEETVNQQINTLFGQLAIKHEQIVSIINEMHNSVLVAKKTIELSDWYKENEQHIDSYQSLEGINNAEDVSNALILEKKLKNRLEEIKKISTELEQAKNDVVQAQIALTQERLKLTELRQKFLDKVLESVPTLKITLHSMCDVEDGEVRLREILRIEKEKTFVKEIYGETDDIPPKLCGILWDLIDPDIDLSRADRIQKIKNSLENMSDQVLNTKLHGRFVKKLKDMNSDVATTVFDELSVWYPEDLVDIQYKRENSNSFQSLKQASAGQKTAAILSFLLAHGDDPLLMDQPEDDLDNALVSHLVVSQLRNNKNKRQLIVITHNANIVVNGDADLIIPMEFAGGQIVNNISGGLQEKSIRKKICEIMEGGEKAFAQRYKRILKDINR</sequence>
<dbReference type="NCBIfam" id="NF045780">
    <property type="entry name" value="TrlF_fam_ATP"/>
    <property type="match status" value="1"/>
</dbReference>
<feature type="domain" description="RecF/RecN/SMC N-terminal" evidence="2">
    <location>
        <begin position="259"/>
        <end position="876"/>
    </location>
</feature>
<organism evidence="3 4">
    <name type="scientific">Volucribacter amazonae</name>
    <dbReference type="NCBI Taxonomy" id="256731"/>
    <lineage>
        <taxon>Bacteria</taxon>
        <taxon>Pseudomonadati</taxon>
        <taxon>Pseudomonadota</taxon>
        <taxon>Gammaproteobacteria</taxon>
        <taxon>Pasteurellales</taxon>
        <taxon>Pasteurellaceae</taxon>
        <taxon>Volucribacter</taxon>
    </lineage>
</organism>
<name>A0A9X4PNS5_9PAST</name>
<dbReference type="SUPFAM" id="SSF52540">
    <property type="entry name" value="P-loop containing nucleoside triphosphate hydrolases"/>
    <property type="match status" value="1"/>
</dbReference>
<dbReference type="Pfam" id="PF02463">
    <property type="entry name" value="SMC_N"/>
    <property type="match status" value="1"/>
</dbReference>
<dbReference type="RefSeq" id="WP_279572590.1">
    <property type="nucleotide sequence ID" value="NZ_LWID01000001.1"/>
</dbReference>
<dbReference type="InterPro" id="IPR052018">
    <property type="entry name" value="PHP_domain"/>
</dbReference>
<evidence type="ECO:0000256" key="1">
    <source>
        <dbReference type="SAM" id="Coils"/>
    </source>
</evidence>
<dbReference type="Gene3D" id="3.20.20.140">
    <property type="entry name" value="Metal-dependent hydrolases"/>
    <property type="match status" value="1"/>
</dbReference>
<gene>
    <name evidence="3" type="ORF">A6A20_05900</name>
</gene>
<evidence type="ECO:0000259" key="2">
    <source>
        <dbReference type="Pfam" id="PF02463"/>
    </source>
</evidence>
<dbReference type="PANTHER" id="PTHR42924">
    <property type="entry name" value="EXONUCLEASE"/>
    <property type="match status" value="1"/>
</dbReference>
<protein>
    <recommendedName>
        <fullName evidence="2">RecF/RecN/SMC N-terminal domain-containing protein</fullName>
    </recommendedName>
</protein>
<comment type="caution">
    <text evidence="3">The sequence shown here is derived from an EMBL/GenBank/DDBJ whole genome shotgun (WGS) entry which is preliminary data.</text>
</comment>
<dbReference type="AlphaFoldDB" id="A0A9X4PNS5"/>
<accession>A0A9X4PNS5</accession>
<dbReference type="InterPro" id="IPR003395">
    <property type="entry name" value="RecF/RecN/SMC_N"/>
</dbReference>